<proteinExistence type="predicted"/>
<organism evidence="1 2">
    <name type="scientific">Araneus ventricosus</name>
    <name type="common">Orbweaver spider</name>
    <name type="synonym">Epeira ventricosa</name>
    <dbReference type="NCBI Taxonomy" id="182803"/>
    <lineage>
        <taxon>Eukaryota</taxon>
        <taxon>Metazoa</taxon>
        <taxon>Ecdysozoa</taxon>
        <taxon>Arthropoda</taxon>
        <taxon>Chelicerata</taxon>
        <taxon>Arachnida</taxon>
        <taxon>Araneae</taxon>
        <taxon>Araneomorphae</taxon>
        <taxon>Entelegynae</taxon>
        <taxon>Araneoidea</taxon>
        <taxon>Araneidae</taxon>
        <taxon>Araneus</taxon>
    </lineage>
</organism>
<dbReference type="OrthoDB" id="412781at2759"/>
<keyword evidence="2" id="KW-1185">Reference proteome</keyword>
<dbReference type="InterPro" id="IPR045209">
    <property type="entry name" value="Rrp5"/>
</dbReference>
<dbReference type="PANTHER" id="PTHR23270">
    <property type="entry name" value="PROGRAMMED CELL DEATH PROTEIN 11 PRE-RRNA PROCESSING PROTEIN RRP5"/>
    <property type="match status" value="1"/>
</dbReference>
<comment type="caution">
    <text evidence="1">The sequence shown here is derived from an EMBL/GenBank/DDBJ whole genome shotgun (WGS) entry which is preliminary data.</text>
</comment>
<dbReference type="GO" id="GO:0032040">
    <property type="term" value="C:small-subunit processome"/>
    <property type="evidence" value="ECO:0007669"/>
    <property type="project" value="TreeGrafter"/>
</dbReference>
<evidence type="ECO:0000313" key="2">
    <source>
        <dbReference type="Proteomes" id="UP000499080"/>
    </source>
</evidence>
<dbReference type="AlphaFoldDB" id="A0A4Y2S9D7"/>
<gene>
    <name evidence="1" type="ORF">AVEN_256260_1</name>
</gene>
<accession>A0A4Y2S9D7</accession>
<dbReference type="Proteomes" id="UP000499080">
    <property type="component" value="Unassembled WGS sequence"/>
</dbReference>
<reference evidence="1 2" key="1">
    <citation type="journal article" date="2019" name="Sci. Rep.">
        <title>Orb-weaving spider Araneus ventricosus genome elucidates the spidroin gene catalogue.</title>
        <authorList>
            <person name="Kono N."/>
            <person name="Nakamura H."/>
            <person name="Ohtoshi R."/>
            <person name="Moran D.A.P."/>
            <person name="Shinohara A."/>
            <person name="Yoshida Y."/>
            <person name="Fujiwara M."/>
            <person name="Mori M."/>
            <person name="Tomita M."/>
            <person name="Arakawa K."/>
        </authorList>
    </citation>
    <scope>NUCLEOTIDE SEQUENCE [LARGE SCALE GENOMIC DNA]</scope>
</reference>
<protein>
    <submittedName>
        <fullName evidence="1">Uncharacterized protein</fullName>
    </submittedName>
</protein>
<dbReference type="GO" id="GO:0003723">
    <property type="term" value="F:RNA binding"/>
    <property type="evidence" value="ECO:0007669"/>
    <property type="project" value="TreeGrafter"/>
</dbReference>
<dbReference type="PANTHER" id="PTHR23270:SF10">
    <property type="entry name" value="PROTEIN RRP5 HOMOLOG"/>
    <property type="match status" value="1"/>
</dbReference>
<dbReference type="GO" id="GO:0006364">
    <property type="term" value="P:rRNA processing"/>
    <property type="evidence" value="ECO:0007669"/>
    <property type="project" value="InterPro"/>
</dbReference>
<name>A0A4Y2S9D7_ARAVE</name>
<sequence length="82" mass="9603">MAALIKQEFLQKGIKTINSREHQEKLNLWKALMIMEAEFGSKEGLLAIFEEALKHNNKRDFCLQIMCLWINTEKKGVRNLLN</sequence>
<evidence type="ECO:0000313" key="1">
    <source>
        <dbReference type="EMBL" id="GBN84667.1"/>
    </source>
</evidence>
<dbReference type="EMBL" id="BGPR01020439">
    <property type="protein sequence ID" value="GBN84667.1"/>
    <property type="molecule type" value="Genomic_DNA"/>
</dbReference>